<dbReference type="AlphaFoldDB" id="A0A1Q2CVI8"/>
<accession>A0A1Q2CVI8</accession>
<dbReference type="InterPro" id="IPR009057">
    <property type="entry name" value="Homeodomain-like_sf"/>
</dbReference>
<keyword evidence="1 2" id="KW-0238">DNA-binding</keyword>
<dbReference type="KEGG" id="tfa:BW733_03865"/>
<protein>
    <recommendedName>
        <fullName evidence="3">HTH tetR-type domain-containing protein</fullName>
    </recommendedName>
</protein>
<evidence type="ECO:0000313" key="5">
    <source>
        <dbReference type="Proteomes" id="UP000188235"/>
    </source>
</evidence>
<dbReference type="SUPFAM" id="SSF46689">
    <property type="entry name" value="Homeodomain-like"/>
    <property type="match status" value="1"/>
</dbReference>
<evidence type="ECO:0000256" key="2">
    <source>
        <dbReference type="PROSITE-ProRule" id="PRU00335"/>
    </source>
</evidence>
<sequence>MAKSKSEEIENRLRTGALSLLERDGAQALSARKIATEAGRTTMCIYSHFGSVPALLGSLYDNLADDLLSAVDQGDEPTLALAAWAETNPGSYRLLFLQDLATLGLDPAQRARLVEELVRRTGGIDRLAMAHGMLSLSLTVAGELEPPEGAPSWTEFVRARLVRLCSA</sequence>
<proteinExistence type="predicted"/>
<feature type="domain" description="HTH tetR-type" evidence="3">
    <location>
        <begin position="7"/>
        <end position="67"/>
    </location>
</feature>
<keyword evidence="5" id="KW-1185">Reference proteome</keyword>
<gene>
    <name evidence="4" type="ORF">BW733_03865</name>
</gene>
<evidence type="ECO:0000256" key="1">
    <source>
        <dbReference type="ARBA" id="ARBA00023125"/>
    </source>
</evidence>
<reference evidence="4 5" key="1">
    <citation type="journal article" date="2008" name="Int. J. Syst. Evol. Microbiol.">
        <title>Tessaracoccus flavescens sp. nov., isolated from marine sediment.</title>
        <authorList>
            <person name="Lee D.W."/>
            <person name="Lee S.D."/>
        </authorList>
    </citation>
    <scope>NUCLEOTIDE SEQUENCE [LARGE SCALE GENOMIC DNA]</scope>
    <source>
        <strain evidence="4 5">SST-39T</strain>
    </source>
</reference>
<dbReference type="Proteomes" id="UP000188235">
    <property type="component" value="Chromosome"/>
</dbReference>
<dbReference type="EMBL" id="CP019607">
    <property type="protein sequence ID" value="AQP50099.1"/>
    <property type="molecule type" value="Genomic_DNA"/>
</dbReference>
<feature type="DNA-binding region" description="H-T-H motif" evidence="2">
    <location>
        <begin position="30"/>
        <end position="49"/>
    </location>
</feature>
<dbReference type="RefSeq" id="WP_077348048.1">
    <property type="nucleotide sequence ID" value="NZ_CP019607.1"/>
</dbReference>
<dbReference type="Gene3D" id="1.10.357.10">
    <property type="entry name" value="Tetracycline Repressor, domain 2"/>
    <property type="match status" value="1"/>
</dbReference>
<dbReference type="PROSITE" id="PS50977">
    <property type="entry name" value="HTH_TETR_2"/>
    <property type="match status" value="1"/>
</dbReference>
<evidence type="ECO:0000259" key="3">
    <source>
        <dbReference type="PROSITE" id="PS50977"/>
    </source>
</evidence>
<dbReference type="STRING" id="399497.BW733_03865"/>
<organism evidence="4 5">
    <name type="scientific">Tessaracoccus flavescens</name>
    <dbReference type="NCBI Taxonomy" id="399497"/>
    <lineage>
        <taxon>Bacteria</taxon>
        <taxon>Bacillati</taxon>
        <taxon>Actinomycetota</taxon>
        <taxon>Actinomycetes</taxon>
        <taxon>Propionibacteriales</taxon>
        <taxon>Propionibacteriaceae</taxon>
        <taxon>Tessaracoccus</taxon>
    </lineage>
</organism>
<evidence type="ECO:0000313" key="4">
    <source>
        <dbReference type="EMBL" id="AQP50099.1"/>
    </source>
</evidence>
<dbReference type="GO" id="GO:0003677">
    <property type="term" value="F:DNA binding"/>
    <property type="evidence" value="ECO:0007669"/>
    <property type="project" value="UniProtKB-UniRule"/>
</dbReference>
<dbReference type="OrthoDB" id="4709966at2"/>
<dbReference type="InterPro" id="IPR001647">
    <property type="entry name" value="HTH_TetR"/>
</dbReference>
<name>A0A1Q2CVI8_9ACTN</name>